<dbReference type="InterPro" id="IPR024935">
    <property type="entry name" value="Rubredoxin_dom"/>
</dbReference>
<dbReference type="AlphaFoldDB" id="X0ZP12"/>
<gene>
    <name evidence="8" type="ORF">S01H4_05433</name>
</gene>
<dbReference type="InterPro" id="IPR024922">
    <property type="entry name" value="Rubredoxin"/>
</dbReference>
<dbReference type="PANTHER" id="PTHR47627:SF1">
    <property type="entry name" value="RUBREDOXIN-1-RELATED"/>
    <property type="match status" value="1"/>
</dbReference>
<dbReference type="GO" id="GO:0043448">
    <property type="term" value="P:alkane catabolic process"/>
    <property type="evidence" value="ECO:0007669"/>
    <property type="project" value="TreeGrafter"/>
</dbReference>
<organism evidence="8">
    <name type="scientific">marine sediment metagenome</name>
    <dbReference type="NCBI Taxonomy" id="412755"/>
    <lineage>
        <taxon>unclassified sequences</taxon>
        <taxon>metagenomes</taxon>
        <taxon>ecological metagenomes</taxon>
    </lineage>
</organism>
<evidence type="ECO:0000259" key="7">
    <source>
        <dbReference type="PROSITE" id="PS50903"/>
    </source>
</evidence>
<dbReference type="Gene3D" id="2.20.28.10">
    <property type="match status" value="1"/>
</dbReference>
<accession>X0ZP12</accession>
<dbReference type="SUPFAM" id="SSF57802">
    <property type="entry name" value="Rubredoxin-like"/>
    <property type="match status" value="1"/>
</dbReference>
<dbReference type="PANTHER" id="PTHR47627">
    <property type="entry name" value="RUBREDOXIN"/>
    <property type="match status" value="1"/>
</dbReference>
<comment type="cofactor">
    <cofactor evidence="1">
        <name>Fe(3+)</name>
        <dbReference type="ChEBI" id="CHEBI:29034"/>
    </cofactor>
</comment>
<dbReference type="EMBL" id="BART01001577">
    <property type="protein sequence ID" value="GAG71154.1"/>
    <property type="molecule type" value="Genomic_DNA"/>
</dbReference>
<dbReference type="PROSITE" id="PS50903">
    <property type="entry name" value="RUBREDOXIN_LIKE"/>
    <property type="match status" value="1"/>
</dbReference>
<keyword evidence="5" id="KW-0249">Electron transport</keyword>
<dbReference type="InterPro" id="IPR050526">
    <property type="entry name" value="Rubredoxin_ET"/>
</dbReference>
<dbReference type="PRINTS" id="PR00163">
    <property type="entry name" value="RUBREDOXIN"/>
</dbReference>
<evidence type="ECO:0000256" key="4">
    <source>
        <dbReference type="ARBA" id="ARBA00022723"/>
    </source>
</evidence>
<name>X0ZP12_9ZZZZ</name>
<protein>
    <recommendedName>
        <fullName evidence="7">Rubredoxin-like domain-containing protein</fullName>
    </recommendedName>
</protein>
<evidence type="ECO:0000313" key="8">
    <source>
        <dbReference type="EMBL" id="GAG71154.1"/>
    </source>
</evidence>
<feature type="domain" description="Rubredoxin-like" evidence="7">
    <location>
        <begin position="1"/>
        <end position="52"/>
    </location>
</feature>
<sequence>MKKWRCSICDYIYNPKIGDPESGIYPVVLFEELPERWGCPDCGAEKKCFEPYEDYEQTFDQDGN</sequence>
<dbReference type="PIRSF" id="PIRSF000071">
    <property type="entry name" value="Rubredoxin"/>
    <property type="match status" value="1"/>
</dbReference>
<dbReference type="CDD" id="cd00730">
    <property type="entry name" value="rubredoxin"/>
    <property type="match status" value="1"/>
</dbReference>
<dbReference type="GO" id="GO:0005506">
    <property type="term" value="F:iron ion binding"/>
    <property type="evidence" value="ECO:0007669"/>
    <property type="project" value="InterPro"/>
</dbReference>
<proteinExistence type="inferred from homology"/>
<evidence type="ECO:0000256" key="3">
    <source>
        <dbReference type="ARBA" id="ARBA00022448"/>
    </source>
</evidence>
<dbReference type="InterPro" id="IPR024934">
    <property type="entry name" value="Rubredoxin-like_dom"/>
</dbReference>
<keyword evidence="6" id="KW-0408">Iron</keyword>
<dbReference type="GO" id="GO:0009055">
    <property type="term" value="F:electron transfer activity"/>
    <property type="evidence" value="ECO:0007669"/>
    <property type="project" value="InterPro"/>
</dbReference>
<reference evidence="8" key="1">
    <citation type="journal article" date="2014" name="Front. Microbiol.">
        <title>High frequency of phylogenetically diverse reductive dehalogenase-homologous genes in deep subseafloor sedimentary metagenomes.</title>
        <authorList>
            <person name="Kawai M."/>
            <person name="Futagami T."/>
            <person name="Toyoda A."/>
            <person name="Takaki Y."/>
            <person name="Nishi S."/>
            <person name="Hori S."/>
            <person name="Arai W."/>
            <person name="Tsubouchi T."/>
            <person name="Morono Y."/>
            <person name="Uchiyama I."/>
            <person name="Ito T."/>
            <person name="Fujiyama A."/>
            <person name="Inagaki F."/>
            <person name="Takami H."/>
        </authorList>
    </citation>
    <scope>NUCLEOTIDE SEQUENCE</scope>
    <source>
        <strain evidence="8">Expedition CK06-06</strain>
    </source>
</reference>
<evidence type="ECO:0000256" key="2">
    <source>
        <dbReference type="ARBA" id="ARBA00005337"/>
    </source>
</evidence>
<keyword evidence="3" id="KW-0813">Transport</keyword>
<evidence type="ECO:0000256" key="6">
    <source>
        <dbReference type="ARBA" id="ARBA00023004"/>
    </source>
</evidence>
<evidence type="ECO:0000256" key="1">
    <source>
        <dbReference type="ARBA" id="ARBA00001965"/>
    </source>
</evidence>
<comment type="similarity">
    <text evidence="2">Belongs to the rubredoxin family.</text>
</comment>
<keyword evidence="4" id="KW-0479">Metal-binding</keyword>
<evidence type="ECO:0000256" key="5">
    <source>
        <dbReference type="ARBA" id="ARBA00022982"/>
    </source>
</evidence>
<dbReference type="Pfam" id="PF00301">
    <property type="entry name" value="Rubredoxin"/>
    <property type="match status" value="1"/>
</dbReference>
<comment type="caution">
    <text evidence="8">The sequence shown here is derived from an EMBL/GenBank/DDBJ whole genome shotgun (WGS) entry which is preliminary data.</text>
</comment>